<sequence>MERRGRDGSSAYSPTHLVAATRGRGTAFARARSNVVACGSLIAALKPRRGRRCPCRPVAWPRAQHAAPGPCSGLAVGVVIAHTRPTATARAGTLEHGLTDRAAAAGHQLAAAALLGVRIGWRERERER</sequence>
<gene>
    <name evidence="1" type="ORF">SEVIR_9G427401v2</name>
</gene>
<dbReference type="EMBL" id="CM016560">
    <property type="protein sequence ID" value="TKV96425.1"/>
    <property type="molecule type" value="Genomic_DNA"/>
</dbReference>
<name>A0A4V6D1X7_SETVI</name>
<dbReference type="Proteomes" id="UP000298652">
    <property type="component" value="Chromosome 9"/>
</dbReference>
<protein>
    <submittedName>
        <fullName evidence="1">Uncharacterized protein</fullName>
    </submittedName>
</protein>
<dbReference type="AlphaFoldDB" id="A0A4V6D1X7"/>
<keyword evidence="2" id="KW-1185">Reference proteome</keyword>
<dbReference type="Gramene" id="TKV96425">
    <property type="protein sequence ID" value="TKV96425"/>
    <property type="gene ID" value="SEVIR_9G427401v2"/>
</dbReference>
<organism evidence="1 2">
    <name type="scientific">Setaria viridis</name>
    <name type="common">Green bristlegrass</name>
    <name type="synonym">Setaria italica subsp. viridis</name>
    <dbReference type="NCBI Taxonomy" id="4556"/>
    <lineage>
        <taxon>Eukaryota</taxon>
        <taxon>Viridiplantae</taxon>
        <taxon>Streptophyta</taxon>
        <taxon>Embryophyta</taxon>
        <taxon>Tracheophyta</taxon>
        <taxon>Spermatophyta</taxon>
        <taxon>Magnoliopsida</taxon>
        <taxon>Liliopsida</taxon>
        <taxon>Poales</taxon>
        <taxon>Poaceae</taxon>
        <taxon>PACMAD clade</taxon>
        <taxon>Panicoideae</taxon>
        <taxon>Panicodae</taxon>
        <taxon>Paniceae</taxon>
        <taxon>Cenchrinae</taxon>
        <taxon>Setaria</taxon>
    </lineage>
</organism>
<reference evidence="1" key="1">
    <citation type="submission" date="2019-03" db="EMBL/GenBank/DDBJ databases">
        <title>WGS assembly of Setaria viridis.</title>
        <authorList>
            <person name="Huang P."/>
            <person name="Jenkins J."/>
            <person name="Grimwood J."/>
            <person name="Barry K."/>
            <person name="Healey A."/>
            <person name="Mamidi S."/>
            <person name="Sreedasyam A."/>
            <person name="Shu S."/>
            <person name="Feldman M."/>
            <person name="Wu J."/>
            <person name="Yu Y."/>
            <person name="Chen C."/>
            <person name="Johnson J."/>
            <person name="Rokhsar D."/>
            <person name="Baxter I."/>
            <person name="Schmutz J."/>
            <person name="Brutnell T."/>
            <person name="Kellogg E."/>
        </authorList>
    </citation>
    <scope>NUCLEOTIDE SEQUENCE [LARGE SCALE GENOMIC DNA]</scope>
</reference>
<evidence type="ECO:0000313" key="2">
    <source>
        <dbReference type="Proteomes" id="UP000298652"/>
    </source>
</evidence>
<proteinExistence type="predicted"/>
<accession>A0A4V6D1X7</accession>
<evidence type="ECO:0000313" key="1">
    <source>
        <dbReference type="EMBL" id="TKV96425.1"/>
    </source>
</evidence>